<keyword evidence="5" id="KW-1185">Reference proteome</keyword>
<dbReference type="GO" id="GO:0005634">
    <property type="term" value="C:nucleus"/>
    <property type="evidence" value="ECO:0007669"/>
    <property type="project" value="TreeGrafter"/>
</dbReference>
<dbReference type="Pfam" id="PF13873">
    <property type="entry name" value="Myb_DNA-bind_5"/>
    <property type="match status" value="1"/>
</dbReference>
<proteinExistence type="predicted"/>
<protein>
    <submittedName>
        <fullName evidence="4">Zinc finger BED domain-containing protein 1-like</fullName>
    </submittedName>
</protein>
<dbReference type="InterPro" id="IPR028002">
    <property type="entry name" value="Myb_DNA-bind_5"/>
</dbReference>
<dbReference type="AlphaFoldDB" id="A0AAV1FAZ0"/>
<accession>A0AAV1FAZ0</accession>
<sequence>MLILAKLIQASAVRKKPRRIDCRNDEIMEKKGRVESFSAAAQTLLMELYEEYKGKIQKKGNTVATVKAREMVWQSIMDRLNSLARLNEEDFRRAEDFINFMKVLYTSTLCVSSEKSPTCGQILPIFKKLEEHLANDDIRNFLKVATVLDPRFKHQLDAADTIWDQIQRKLIEQSTEEVCGADGDTVQSENEDEQESQQPPCNLPRKTPLEELFAEEEAQSIVSQQSSTSIKKRVERELQMYKEVPPVLMSVDPAAWWWNQQKTYPFLSDLVFSYLCVQASSTPSERVFSTAGDTICPERSRILAEKSDMVIFLNKNYGVEQPVEDILPDVIMVVDEVPDGVERPVEDILPDVIIVVDDIPGDIVPIYISSSEDDDDDDDDDVVVLAGGDEGMEAEVAIEQQVDIAGDGGDDIDDDNDDDSYTDDSDDWFSSDGEDSGYGSMSEEEEDDAVVRPDSPLEQEFPPDDFWQRWDQLSPPVPAGSPVAPPFSPLPLPPSPLAGPPGTSSEAQGSEECAPSTSGLVSSLKRSMEEGSPEQVSAKRQRTSDEDSPDETTPSTSGLSSSTNSSLRYRTFLLSRWNEDSDSD</sequence>
<feature type="domain" description="HAT C-terminal dimerisation" evidence="2">
    <location>
        <begin position="237"/>
        <end position="316"/>
    </location>
</feature>
<gene>
    <name evidence="4" type="ORF">XNOV1_A000001</name>
</gene>
<dbReference type="GO" id="GO:0006357">
    <property type="term" value="P:regulation of transcription by RNA polymerase II"/>
    <property type="evidence" value="ECO:0007669"/>
    <property type="project" value="TreeGrafter"/>
</dbReference>
<evidence type="ECO:0000259" key="2">
    <source>
        <dbReference type="Pfam" id="PF05699"/>
    </source>
</evidence>
<dbReference type="PANTHER" id="PTHR46169">
    <property type="entry name" value="DNA REPLICATION-RELATED ELEMENT FACTOR, ISOFORM A"/>
    <property type="match status" value="1"/>
</dbReference>
<name>A0AAV1FAZ0_XYRNO</name>
<dbReference type="GO" id="GO:0046983">
    <property type="term" value="F:protein dimerization activity"/>
    <property type="evidence" value="ECO:0007669"/>
    <property type="project" value="InterPro"/>
</dbReference>
<reference evidence="4" key="1">
    <citation type="submission" date="2023-08" db="EMBL/GenBank/DDBJ databases">
        <authorList>
            <person name="Alioto T."/>
            <person name="Alioto T."/>
            <person name="Gomez Garrido J."/>
        </authorList>
    </citation>
    <scope>NUCLEOTIDE SEQUENCE</scope>
</reference>
<dbReference type="InterPro" id="IPR052717">
    <property type="entry name" value="Vacuolar_transposase_reg"/>
</dbReference>
<feature type="region of interest" description="Disordered" evidence="1">
    <location>
        <begin position="403"/>
        <end position="565"/>
    </location>
</feature>
<evidence type="ECO:0000256" key="1">
    <source>
        <dbReference type="SAM" id="MobiDB-lite"/>
    </source>
</evidence>
<dbReference type="SUPFAM" id="SSF53098">
    <property type="entry name" value="Ribonuclease H-like"/>
    <property type="match status" value="1"/>
</dbReference>
<evidence type="ECO:0000313" key="4">
    <source>
        <dbReference type="EMBL" id="CAJ1057894.1"/>
    </source>
</evidence>
<feature type="compositionally biased region" description="Pro residues" evidence="1">
    <location>
        <begin position="475"/>
        <end position="499"/>
    </location>
</feature>
<feature type="region of interest" description="Disordered" evidence="1">
    <location>
        <begin position="179"/>
        <end position="205"/>
    </location>
</feature>
<dbReference type="EMBL" id="OY660869">
    <property type="protein sequence ID" value="CAJ1057894.1"/>
    <property type="molecule type" value="Genomic_DNA"/>
</dbReference>
<feature type="compositionally biased region" description="Polar residues" evidence="1">
    <location>
        <begin position="515"/>
        <end position="525"/>
    </location>
</feature>
<organism evidence="4 5">
    <name type="scientific">Xyrichtys novacula</name>
    <name type="common">Pearly razorfish</name>
    <name type="synonym">Hemipteronotus novacula</name>
    <dbReference type="NCBI Taxonomy" id="13765"/>
    <lineage>
        <taxon>Eukaryota</taxon>
        <taxon>Metazoa</taxon>
        <taxon>Chordata</taxon>
        <taxon>Craniata</taxon>
        <taxon>Vertebrata</taxon>
        <taxon>Euteleostomi</taxon>
        <taxon>Actinopterygii</taxon>
        <taxon>Neopterygii</taxon>
        <taxon>Teleostei</taxon>
        <taxon>Neoteleostei</taxon>
        <taxon>Acanthomorphata</taxon>
        <taxon>Eupercaria</taxon>
        <taxon>Labriformes</taxon>
        <taxon>Labridae</taxon>
        <taxon>Xyrichtys</taxon>
    </lineage>
</organism>
<feature type="domain" description="Myb/SANT-like DNA-binding" evidence="3">
    <location>
        <begin position="33"/>
        <end position="85"/>
    </location>
</feature>
<dbReference type="InterPro" id="IPR012337">
    <property type="entry name" value="RNaseH-like_sf"/>
</dbReference>
<dbReference type="InterPro" id="IPR008906">
    <property type="entry name" value="HATC_C_dom"/>
</dbReference>
<feature type="compositionally biased region" description="Low complexity" evidence="1">
    <location>
        <begin position="552"/>
        <end position="565"/>
    </location>
</feature>
<evidence type="ECO:0000259" key="3">
    <source>
        <dbReference type="Pfam" id="PF13873"/>
    </source>
</evidence>
<dbReference type="Pfam" id="PF05699">
    <property type="entry name" value="Dimer_Tnp_hAT"/>
    <property type="match status" value="1"/>
</dbReference>
<feature type="compositionally biased region" description="Acidic residues" evidence="1">
    <location>
        <begin position="408"/>
        <end position="435"/>
    </location>
</feature>
<dbReference type="Proteomes" id="UP001178508">
    <property type="component" value="Chromosome 6"/>
</dbReference>
<evidence type="ECO:0000313" key="5">
    <source>
        <dbReference type="Proteomes" id="UP001178508"/>
    </source>
</evidence>
<dbReference type="PANTHER" id="PTHR46169:SF15">
    <property type="entry name" value="INNER CENTROMERE PROTEIN A-LIKE ISOFORM X1-RELATED"/>
    <property type="match status" value="1"/>
</dbReference>